<keyword evidence="3" id="KW-0862">Zinc</keyword>
<gene>
    <name evidence="6" type="ORF">R3W88_033791</name>
</gene>
<keyword evidence="7" id="KW-1185">Reference proteome</keyword>
<name>A0AAV9K0H3_9SOLN</name>
<dbReference type="Proteomes" id="UP001311915">
    <property type="component" value="Unassembled WGS sequence"/>
</dbReference>
<dbReference type="AlphaFoldDB" id="A0AAV9K0H3"/>
<dbReference type="PROSITE" id="PS51999">
    <property type="entry name" value="ZF_GRF"/>
    <property type="match status" value="1"/>
</dbReference>
<comment type="caution">
    <text evidence="6">The sequence shown here is derived from an EMBL/GenBank/DDBJ whole genome shotgun (WGS) entry which is preliminary data.</text>
</comment>
<sequence>MSQGLSASSRSMMNCQSGIATRIFTYFTPTNVGRRFYKCSKPNGYKCDYWKWVDDLLHLRVANFIHDLKKENNNLHREKKYLPYDIEENCEHLDEINVSKSEEVVFDNEEVVVDKSLVDNNDGIQKS</sequence>
<dbReference type="Pfam" id="PF06839">
    <property type="entry name" value="Zn_ribbon_GRF"/>
    <property type="match status" value="1"/>
</dbReference>
<dbReference type="EMBL" id="JAWPEI010000059">
    <property type="protein sequence ID" value="KAK4706659.1"/>
    <property type="molecule type" value="Genomic_DNA"/>
</dbReference>
<protein>
    <recommendedName>
        <fullName evidence="5">GRF-type domain-containing protein</fullName>
    </recommendedName>
</protein>
<dbReference type="InterPro" id="IPR010666">
    <property type="entry name" value="Znf_GRF"/>
</dbReference>
<proteinExistence type="predicted"/>
<evidence type="ECO:0000256" key="3">
    <source>
        <dbReference type="ARBA" id="ARBA00022833"/>
    </source>
</evidence>
<dbReference type="GO" id="GO:0008270">
    <property type="term" value="F:zinc ion binding"/>
    <property type="evidence" value="ECO:0007669"/>
    <property type="project" value="UniProtKB-KW"/>
</dbReference>
<evidence type="ECO:0000256" key="2">
    <source>
        <dbReference type="ARBA" id="ARBA00022771"/>
    </source>
</evidence>
<accession>A0AAV9K0H3</accession>
<evidence type="ECO:0000256" key="1">
    <source>
        <dbReference type="ARBA" id="ARBA00022723"/>
    </source>
</evidence>
<evidence type="ECO:0000259" key="5">
    <source>
        <dbReference type="PROSITE" id="PS51999"/>
    </source>
</evidence>
<evidence type="ECO:0000256" key="4">
    <source>
        <dbReference type="PROSITE-ProRule" id="PRU01343"/>
    </source>
</evidence>
<dbReference type="PANTHER" id="PTHR33248">
    <property type="entry name" value="ZINC ION-BINDING PROTEIN"/>
    <property type="match status" value="1"/>
</dbReference>
<organism evidence="6 7">
    <name type="scientific">Solanum pinnatisectum</name>
    <name type="common">tansyleaf nightshade</name>
    <dbReference type="NCBI Taxonomy" id="50273"/>
    <lineage>
        <taxon>Eukaryota</taxon>
        <taxon>Viridiplantae</taxon>
        <taxon>Streptophyta</taxon>
        <taxon>Embryophyta</taxon>
        <taxon>Tracheophyta</taxon>
        <taxon>Spermatophyta</taxon>
        <taxon>Magnoliopsida</taxon>
        <taxon>eudicotyledons</taxon>
        <taxon>Gunneridae</taxon>
        <taxon>Pentapetalae</taxon>
        <taxon>asterids</taxon>
        <taxon>lamiids</taxon>
        <taxon>Solanales</taxon>
        <taxon>Solanaceae</taxon>
        <taxon>Solanoideae</taxon>
        <taxon>Solaneae</taxon>
        <taxon>Solanum</taxon>
    </lineage>
</organism>
<keyword evidence="1" id="KW-0479">Metal-binding</keyword>
<evidence type="ECO:0000313" key="7">
    <source>
        <dbReference type="Proteomes" id="UP001311915"/>
    </source>
</evidence>
<evidence type="ECO:0000313" key="6">
    <source>
        <dbReference type="EMBL" id="KAK4706659.1"/>
    </source>
</evidence>
<reference evidence="6 7" key="1">
    <citation type="submission" date="2023-10" db="EMBL/GenBank/DDBJ databases">
        <title>Genome-Wide Identification Analysis in wild type Solanum Pinnatisectum Reveals Some Genes Defensing Phytophthora Infestans.</title>
        <authorList>
            <person name="Sun C."/>
        </authorList>
    </citation>
    <scope>NUCLEOTIDE SEQUENCE [LARGE SCALE GENOMIC DNA]</scope>
    <source>
        <strain evidence="6">LQN</strain>
        <tissue evidence="6">Leaf</tissue>
    </source>
</reference>
<feature type="domain" description="GRF-type" evidence="5">
    <location>
        <begin position="15"/>
        <end position="56"/>
    </location>
</feature>
<keyword evidence="2 4" id="KW-0863">Zinc-finger</keyword>